<comment type="caution">
    <text evidence="3">The sequence shown here is derived from an EMBL/GenBank/DDBJ whole genome shotgun (WGS) entry which is preliminary data.</text>
</comment>
<protein>
    <recommendedName>
        <fullName evidence="2">Peptide N-acetyl-beta-D-glucosaminyl asparaginase amidase A N-terminal domain-containing protein</fullName>
    </recommendedName>
</protein>
<accession>A0A9N9Y9L6</accession>
<name>A0A9N9Y9L6_9HYPO</name>
<dbReference type="Pfam" id="PF25156">
    <property type="entry name" value="PNGase_A_C"/>
    <property type="match status" value="1"/>
</dbReference>
<evidence type="ECO:0000259" key="2">
    <source>
        <dbReference type="Pfam" id="PF12222"/>
    </source>
</evidence>
<dbReference type="Proteomes" id="UP000754883">
    <property type="component" value="Unassembled WGS sequence"/>
</dbReference>
<sequence>MLKWHSFAVVLLAAFSYAHKAGIAGSYGDDNIETNLNLGPDDDDIYLTRPEPLECLQVSHPVLTEDGLARNNELIERHAPQSSYSFRLMNASFGNSYGRPHAAPYTPPPRSYSRVYLNMTVTCQGHQFDRLATMWLGDVEIFRTSTAEPIENPGIIWHYTKDVTAFMPLWMRNNTLIFDLGNLINEKYTGVFNVDITLHFHDIEVNGPHPGPAHFILPVSAGKGHKNESSAFAYPGDKAVATVKLPSDTKRAILTIAATGQAEEEFWWSNLPESLAGYFKYADNIRPPGGSSFREVRVFIDGKLAGLAWPFPVIFTGGIAPPLHRPLVGLQAFDMNEYEVDITPWLGILCDGQDHTVSMEVQAIDDAKNPNGALAQVKGHWVLSGKIFGWREGAPGARVIPGEEPKTNISDVLYKLEVSKPDPTELIYNQTISRSFEVRSQIRLPVEGDITVVWKQELHMFNNGYKKFSGAWHDVDADYSGYGLSKYGASHGLSTGFRYPISTTYWYKSPDPDTGATLTGLARLRQEMELTNMGVTPFATGIEPFLERLRNKRVSGTHLRAVRDGQAKFSQDKKHSYGFGQMSQTYELRATDSESIDKPWNPTRPDLLYYREIKFVNETKTEDEETIRDHLVPSDRLGVKTTGNSGNPAFNGWDEFAPLHEKSLGMSRFCAKGCPSKPEGNNAHRVEVDLQDNAVELQNLLAKKLV</sequence>
<dbReference type="InterPro" id="IPR021102">
    <property type="entry name" value="PNGase_A"/>
</dbReference>
<proteinExistence type="predicted"/>
<organism evidence="3 4">
    <name type="scientific">Clonostachys byssicola</name>
    <dbReference type="NCBI Taxonomy" id="160290"/>
    <lineage>
        <taxon>Eukaryota</taxon>
        <taxon>Fungi</taxon>
        <taxon>Dikarya</taxon>
        <taxon>Ascomycota</taxon>
        <taxon>Pezizomycotina</taxon>
        <taxon>Sordariomycetes</taxon>
        <taxon>Hypocreomycetidae</taxon>
        <taxon>Hypocreales</taxon>
        <taxon>Bionectriaceae</taxon>
        <taxon>Clonostachys</taxon>
    </lineage>
</organism>
<keyword evidence="4" id="KW-1185">Reference proteome</keyword>
<dbReference type="EMBL" id="CABFNO020001553">
    <property type="protein sequence ID" value="CAG9999444.1"/>
    <property type="molecule type" value="Genomic_DNA"/>
</dbReference>
<feature type="domain" description="Peptide N-acetyl-beta-D-glucosaminyl asparaginase amidase A N-terminal" evidence="2">
    <location>
        <begin position="81"/>
        <end position="392"/>
    </location>
</feature>
<dbReference type="OrthoDB" id="1612078at2759"/>
<reference evidence="3 4" key="2">
    <citation type="submission" date="2021-10" db="EMBL/GenBank/DDBJ databases">
        <authorList>
            <person name="Piombo E."/>
        </authorList>
    </citation>
    <scope>NUCLEOTIDE SEQUENCE [LARGE SCALE GENOMIC DNA]</scope>
</reference>
<evidence type="ECO:0000313" key="3">
    <source>
        <dbReference type="EMBL" id="CAG9999444.1"/>
    </source>
</evidence>
<reference evidence="4" key="1">
    <citation type="submission" date="2019-06" db="EMBL/GenBank/DDBJ databases">
        <authorList>
            <person name="Broberg M."/>
        </authorList>
    </citation>
    <scope>NUCLEOTIDE SEQUENCE [LARGE SCALE GENOMIC DNA]</scope>
</reference>
<evidence type="ECO:0000313" key="4">
    <source>
        <dbReference type="Proteomes" id="UP000754883"/>
    </source>
</evidence>
<keyword evidence="1" id="KW-0732">Signal</keyword>
<dbReference type="AlphaFoldDB" id="A0A9N9Y9L6"/>
<evidence type="ECO:0000256" key="1">
    <source>
        <dbReference type="SAM" id="SignalP"/>
    </source>
</evidence>
<dbReference type="InterPro" id="IPR056948">
    <property type="entry name" value="PNGaseA_N"/>
</dbReference>
<feature type="signal peptide" evidence="1">
    <location>
        <begin position="1"/>
        <end position="20"/>
    </location>
</feature>
<gene>
    <name evidence="3" type="ORF">CBYS24578_00002447</name>
</gene>
<dbReference type="Pfam" id="PF12222">
    <property type="entry name" value="PNGaseA"/>
    <property type="match status" value="1"/>
</dbReference>
<dbReference type="PANTHER" id="PTHR31104">
    <property type="entry name" value="PEPTIDE-N4-(N-ACETYL-BETA-GLUCOSAMINYL)ASPARAGINE AMIDASE A PROTEIN"/>
    <property type="match status" value="1"/>
</dbReference>
<feature type="chain" id="PRO_5040435644" description="Peptide N-acetyl-beta-D-glucosaminyl asparaginase amidase A N-terminal domain-containing protein" evidence="1">
    <location>
        <begin position="21"/>
        <end position="706"/>
    </location>
</feature>